<keyword evidence="2" id="KW-0378">Hydrolase</keyword>
<comment type="caution">
    <text evidence="4">The sequence shown here is derived from an EMBL/GenBank/DDBJ whole genome shotgun (WGS) entry which is preliminary data.</text>
</comment>
<dbReference type="InterPro" id="IPR020084">
    <property type="entry name" value="NUDIX_hydrolase_CS"/>
</dbReference>
<evidence type="ECO:0000256" key="2">
    <source>
        <dbReference type="ARBA" id="ARBA00022801"/>
    </source>
</evidence>
<comment type="cofactor">
    <cofactor evidence="1">
        <name>Mg(2+)</name>
        <dbReference type="ChEBI" id="CHEBI:18420"/>
    </cofactor>
</comment>
<dbReference type="CDD" id="cd03424">
    <property type="entry name" value="NUDIX_ADPRase_Nudt5_UGPPase_Nudt14"/>
    <property type="match status" value="1"/>
</dbReference>
<dbReference type="GO" id="GO:0019693">
    <property type="term" value="P:ribose phosphate metabolic process"/>
    <property type="evidence" value="ECO:0007669"/>
    <property type="project" value="TreeGrafter"/>
</dbReference>
<accession>A0A644VXZ9</accession>
<evidence type="ECO:0000313" key="4">
    <source>
        <dbReference type="EMBL" id="MPL95193.1"/>
    </source>
</evidence>
<dbReference type="PANTHER" id="PTHR11839">
    <property type="entry name" value="UDP/ADP-SUGAR PYROPHOSPHATASE"/>
    <property type="match status" value="1"/>
</dbReference>
<proteinExistence type="predicted"/>
<reference evidence="4" key="1">
    <citation type="submission" date="2019-08" db="EMBL/GenBank/DDBJ databases">
        <authorList>
            <person name="Kucharzyk K."/>
            <person name="Murdoch R.W."/>
            <person name="Higgins S."/>
            <person name="Loffler F."/>
        </authorList>
    </citation>
    <scope>NUCLEOTIDE SEQUENCE</scope>
</reference>
<dbReference type="InterPro" id="IPR000086">
    <property type="entry name" value="NUDIX_hydrolase_dom"/>
</dbReference>
<dbReference type="PROSITE" id="PS00893">
    <property type="entry name" value="NUDIX_BOX"/>
    <property type="match status" value="1"/>
</dbReference>
<gene>
    <name evidence="4" type="ORF">SDC9_41362</name>
</gene>
<dbReference type="InterPro" id="IPR015797">
    <property type="entry name" value="NUDIX_hydrolase-like_dom_sf"/>
</dbReference>
<dbReference type="Pfam" id="PF00293">
    <property type="entry name" value="NUDIX"/>
    <property type="match status" value="1"/>
</dbReference>
<dbReference type="GO" id="GO:0016787">
    <property type="term" value="F:hydrolase activity"/>
    <property type="evidence" value="ECO:0007669"/>
    <property type="project" value="UniProtKB-KW"/>
</dbReference>
<dbReference type="PANTHER" id="PTHR11839:SF18">
    <property type="entry name" value="NUDIX HYDROLASE DOMAIN-CONTAINING PROTEIN"/>
    <property type="match status" value="1"/>
</dbReference>
<organism evidence="4">
    <name type="scientific">bioreactor metagenome</name>
    <dbReference type="NCBI Taxonomy" id="1076179"/>
    <lineage>
        <taxon>unclassified sequences</taxon>
        <taxon>metagenomes</taxon>
        <taxon>ecological metagenomes</taxon>
    </lineage>
</organism>
<dbReference type="GO" id="GO:0005829">
    <property type="term" value="C:cytosol"/>
    <property type="evidence" value="ECO:0007669"/>
    <property type="project" value="TreeGrafter"/>
</dbReference>
<protein>
    <recommendedName>
        <fullName evidence="3">Nudix hydrolase domain-containing protein</fullName>
    </recommendedName>
</protein>
<name>A0A644VXZ9_9ZZZZ</name>
<feature type="domain" description="Nudix hydrolase" evidence="3">
    <location>
        <begin position="44"/>
        <end position="178"/>
    </location>
</feature>
<dbReference type="AlphaFoldDB" id="A0A644VXZ9"/>
<dbReference type="GO" id="GO:0006753">
    <property type="term" value="P:nucleoside phosphate metabolic process"/>
    <property type="evidence" value="ECO:0007669"/>
    <property type="project" value="TreeGrafter"/>
</dbReference>
<sequence>MDTPCWWRETNTKKIADCRIFNVSESDRETCDGRRQGAFYLVNAPDWAGVIPVVDTPEGRKFVMIRQYRHGTGRVSVEFPGGIIDKGEDPVLAIARELLEETGYRAEMILPLGDLSPNPAFMTNTFHAFIAEGCYLEGDQDLDENEEIEILLVPEREAIDMIGAEDYGHALMTASLFFYMRYRGYSD</sequence>
<dbReference type="SUPFAM" id="SSF55811">
    <property type="entry name" value="Nudix"/>
    <property type="match status" value="1"/>
</dbReference>
<evidence type="ECO:0000259" key="3">
    <source>
        <dbReference type="PROSITE" id="PS51462"/>
    </source>
</evidence>
<evidence type="ECO:0000256" key="1">
    <source>
        <dbReference type="ARBA" id="ARBA00001946"/>
    </source>
</evidence>
<dbReference type="Gene3D" id="3.90.79.10">
    <property type="entry name" value="Nucleoside Triphosphate Pyrophosphohydrolase"/>
    <property type="match status" value="1"/>
</dbReference>
<dbReference type="EMBL" id="VSSQ01000458">
    <property type="protein sequence ID" value="MPL95193.1"/>
    <property type="molecule type" value="Genomic_DNA"/>
</dbReference>
<dbReference type="PROSITE" id="PS51462">
    <property type="entry name" value="NUDIX"/>
    <property type="match status" value="1"/>
</dbReference>